<comment type="caution">
    <text evidence="2">The sequence shown here is derived from an EMBL/GenBank/DDBJ whole genome shotgun (WGS) entry which is preliminary data.</text>
</comment>
<feature type="transmembrane region" description="Helical" evidence="1">
    <location>
        <begin position="52"/>
        <end position="73"/>
    </location>
</feature>
<keyword evidence="1" id="KW-0812">Transmembrane</keyword>
<name>A0A2K0A5F9_STAHA</name>
<evidence type="ECO:0000313" key="3">
    <source>
        <dbReference type="Proteomes" id="UP000053523"/>
    </source>
</evidence>
<dbReference type="EMBL" id="LORN02000015">
    <property type="protein sequence ID" value="PNN20258.1"/>
    <property type="molecule type" value="Genomic_DNA"/>
</dbReference>
<keyword evidence="1" id="KW-1133">Transmembrane helix</keyword>
<dbReference type="Proteomes" id="UP000053523">
    <property type="component" value="Unassembled WGS sequence"/>
</dbReference>
<proteinExistence type="predicted"/>
<feature type="transmembrane region" description="Helical" evidence="1">
    <location>
        <begin position="85"/>
        <end position="103"/>
    </location>
</feature>
<accession>A0A2K0A5F9</accession>
<protein>
    <submittedName>
        <fullName evidence="2">Uncharacterized protein</fullName>
    </submittedName>
</protein>
<organism evidence="2 3">
    <name type="scientific">Staphylococcus haemolyticus</name>
    <dbReference type="NCBI Taxonomy" id="1283"/>
    <lineage>
        <taxon>Bacteria</taxon>
        <taxon>Bacillati</taxon>
        <taxon>Bacillota</taxon>
        <taxon>Bacilli</taxon>
        <taxon>Bacillales</taxon>
        <taxon>Staphylococcaceae</taxon>
        <taxon>Staphylococcus</taxon>
    </lineage>
</organism>
<dbReference type="AlphaFoldDB" id="A0A2K0A5F9"/>
<gene>
    <name evidence="2" type="ORF">AL503_005430</name>
</gene>
<reference evidence="2 3" key="1">
    <citation type="submission" date="2017-12" db="EMBL/GenBank/DDBJ databases">
        <title>FDA dAtabase for Regulatory Grade micrObial Sequences (FDA-ARGOS): Supporting development and validation of Infectious Disease Dx tests.</title>
        <authorList>
            <person name="Hoffmann M."/>
            <person name="Allard M."/>
            <person name="Evans P."/>
            <person name="Brown E."/>
            <person name="Tallon L."/>
            <person name="Sadzewicz L."/>
            <person name="Sengamalay N."/>
            <person name="Ott S."/>
            <person name="Godinez A."/>
            <person name="Nagaraj S."/>
            <person name="Vavikolanu K."/>
            <person name="Aluvathingal J."/>
            <person name="Nadendla S."/>
            <person name="Sichtig H."/>
        </authorList>
    </citation>
    <scope>NUCLEOTIDE SEQUENCE [LARGE SCALE GENOMIC DNA]</scope>
    <source>
        <strain evidence="2 3">FDAARGOS_148</strain>
    </source>
</reference>
<keyword evidence="1" id="KW-0472">Membrane</keyword>
<evidence type="ECO:0000256" key="1">
    <source>
        <dbReference type="SAM" id="Phobius"/>
    </source>
</evidence>
<feature type="transmembrane region" description="Helical" evidence="1">
    <location>
        <begin position="12"/>
        <end position="32"/>
    </location>
</feature>
<evidence type="ECO:0000313" key="2">
    <source>
        <dbReference type="EMBL" id="PNN20258.1"/>
    </source>
</evidence>
<feature type="transmembrane region" description="Helical" evidence="1">
    <location>
        <begin position="115"/>
        <end position="136"/>
    </location>
</feature>
<sequence length="141" mass="16867">MIRYGYHFLSALLISILLLLIMFIMDVVTHTTHLTLLLINIDFIADPNQTPLILELLIHIVIGFLIYITFLFIYKFFKPFYKISYLLLIIIFLILYPSLIMLAQRSFFQFSWTEYGLWIIAHLIFTVCMAWSIPYFSKKKW</sequence>
<dbReference type="RefSeq" id="WP_053026788.1">
    <property type="nucleotide sequence ID" value="NZ_CAJCGD010000010.1"/>
</dbReference>